<keyword evidence="3" id="KW-1185">Reference proteome</keyword>
<feature type="domain" description="NAD(P)-binding" evidence="1">
    <location>
        <begin position="8"/>
        <end position="77"/>
    </location>
</feature>
<evidence type="ECO:0000313" key="2">
    <source>
        <dbReference type="EMBL" id="KAG4420386.1"/>
    </source>
</evidence>
<proteinExistence type="predicted"/>
<dbReference type="SUPFAM" id="SSF51735">
    <property type="entry name" value="NAD(P)-binding Rossmann-fold domains"/>
    <property type="match status" value="1"/>
</dbReference>
<gene>
    <name evidence="2" type="ORF">IFR04_006498</name>
</gene>
<reference evidence="2" key="1">
    <citation type="submission" date="2021-02" db="EMBL/GenBank/DDBJ databases">
        <title>Genome sequence Cadophora malorum strain M34.</title>
        <authorList>
            <person name="Stefanovic E."/>
            <person name="Vu D."/>
            <person name="Scully C."/>
            <person name="Dijksterhuis J."/>
            <person name="Roader J."/>
            <person name="Houbraken J."/>
        </authorList>
    </citation>
    <scope>NUCLEOTIDE SEQUENCE</scope>
    <source>
        <strain evidence="2">M34</strain>
    </source>
</reference>
<dbReference type="EMBL" id="JAFJYH010000085">
    <property type="protein sequence ID" value="KAG4420386.1"/>
    <property type="molecule type" value="Genomic_DNA"/>
</dbReference>
<protein>
    <recommendedName>
        <fullName evidence="1">NAD(P)-binding domain-containing protein</fullName>
    </recommendedName>
</protein>
<comment type="caution">
    <text evidence="2">The sequence shown here is derived from an EMBL/GenBank/DDBJ whole genome shotgun (WGS) entry which is preliminary data.</text>
</comment>
<dbReference type="InterPro" id="IPR016040">
    <property type="entry name" value="NAD(P)-bd_dom"/>
</dbReference>
<dbReference type="InterPro" id="IPR036291">
    <property type="entry name" value="NAD(P)-bd_dom_sf"/>
</dbReference>
<sequence>MSKVFLAGATGYIGGHTLQLITNKHPEWDITALVRTEFQAKILKKQIPSILAVPGSLEDLDLVARLAAEADVVLQNASVRYLSTMI</sequence>
<dbReference type="Proteomes" id="UP000664132">
    <property type="component" value="Unassembled WGS sequence"/>
</dbReference>
<name>A0A8H7W7G8_9HELO</name>
<organism evidence="2 3">
    <name type="scientific">Cadophora malorum</name>
    <dbReference type="NCBI Taxonomy" id="108018"/>
    <lineage>
        <taxon>Eukaryota</taxon>
        <taxon>Fungi</taxon>
        <taxon>Dikarya</taxon>
        <taxon>Ascomycota</taxon>
        <taxon>Pezizomycotina</taxon>
        <taxon>Leotiomycetes</taxon>
        <taxon>Helotiales</taxon>
        <taxon>Ploettnerulaceae</taxon>
        <taxon>Cadophora</taxon>
    </lineage>
</organism>
<dbReference type="Gene3D" id="3.40.50.720">
    <property type="entry name" value="NAD(P)-binding Rossmann-like Domain"/>
    <property type="match status" value="1"/>
</dbReference>
<dbReference type="AlphaFoldDB" id="A0A8H7W7G8"/>
<evidence type="ECO:0000259" key="1">
    <source>
        <dbReference type="Pfam" id="PF13460"/>
    </source>
</evidence>
<evidence type="ECO:0000313" key="3">
    <source>
        <dbReference type="Proteomes" id="UP000664132"/>
    </source>
</evidence>
<dbReference type="OrthoDB" id="2130169at2759"/>
<accession>A0A8H7W7G8</accession>
<dbReference type="Pfam" id="PF13460">
    <property type="entry name" value="NAD_binding_10"/>
    <property type="match status" value="1"/>
</dbReference>